<feature type="region of interest" description="Disordered" evidence="1">
    <location>
        <begin position="247"/>
        <end position="273"/>
    </location>
</feature>
<evidence type="ECO:0000313" key="3">
    <source>
        <dbReference type="EMBL" id="UOE33593.1"/>
    </source>
</evidence>
<feature type="chain" id="PRO_5047468885" description="DUF4831 family protein" evidence="2">
    <location>
        <begin position="25"/>
        <end position="387"/>
    </location>
</feature>
<accession>A0ABY4B376</accession>
<evidence type="ECO:0000313" key="4">
    <source>
        <dbReference type="Proteomes" id="UP000831390"/>
    </source>
</evidence>
<sequence>MNKSLLALLSTALLITLGNFSARAQGHIMRVRLTDGAPTLNANLPRDYTDRTFIKGLAMYRNKIEDLTGCLILLEDRDKASIIGQYIKPGEPPLRNQALADVLYSSKISTAFKMNGSYMVASVAASHASIVELIITDIAGVLVPEPAVPYLDICRAAKNVAPELKKRIYYIRSAKLSSVHSRVYQEVGAESGVSGTVFSAGGKVYSSSDQFKTDYVVSVDLVSLNNLLLTKNCDNLISSNELAGRLQSDRARQDADRAEQERRQKESELKTAKAEADELKRKVAEIQENLKKQALTTDEYRHQVEGLRRDLVVAQQRVNQVNIEFKQAESNTKVVQASSEQQQQAQTRTAAATAAPLVQKSDVSVISEVKNLSEEEVKKMGFKEMKQ</sequence>
<protein>
    <recommendedName>
        <fullName evidence="5">DUF4831 family protein</fullName>
    </recommendedName>
</protein>
<evidence type="ECO:0000256" key="2">
    <source>
        <dbReference type="SAM" id="SignalP"/>
    </source>
</evidence>
<feature type="signal peptide" evidence="2">
    <location>
        <begin position="1"/>
        <end position="24"/>
    </location>
</feature>
<keyword evidence="4" id="KW-1185">Reference proteome</keyword>
<dbReference type="Proteomes" id="UP000831390">
    <property type="component" value="Chromosome"/>
</dbReference>
<dbReference type="EMBL" id="CP094534">
    <property type="protein sequence ID" value="UOE33593.1"/>
    <property type="molecule type" value="Genomic_DNA"/>
</dbReference>
<gene>
    <name evidence="3" type="ORF">MTP16_21025</name>
</gene>
<name>A0ABY4B376_9BACT</name>
<keyword evidence="2" id="KW-0732">Signal</keyword>
<reference evidence="3 4" key="1">
    <citation type="submission" date="2022-03" db="EMBL/GenBank/DDBJ databases">
        <title>Hymenobactersp. isolated from the air.</title>
        <authorList>
            <person name="Won M."/>
            <person name="Kwon S.-W."/>
        </authorList>
    </citation>
    <scope>NUCLEOTIDE SEQUENCE [LARGE SCALE GENOMIC DNA]</scope>
    <source>
        <strain evidence="3 4">KACC 22596</strain>
    </source>
</reference>
<dbReference type="RefSeq" id="WP_243513477.1">
    <property type="nucleotide sequence ID" value="NZ_CP094534.1"/>
</dbReference>
<evidence type="ECO:0008006" key="5">
    <source>
        <dbReference type="Google" id="ProtNLM"/>
    </source>
</evidence>
<proteinExistence type="predicted"/>
<organism evidence="3 4">
    <name type="scientific">Hymenobacter monticola</name>
    <dbReference type="NCBI Taxonomy" id="1705399"/>
    <lineage>
        <taxon>Bacteria</taxon>
        <taxon>Pseudomonadati</taxon>
        <taxon>Bacteroidota</taxon>
        <taxon>Cytophagia</taxon>
        <taxon>Cytophagales</taxon>
        <taxon>Hymenobacteraceae</taxon>
        <taxon>Hymenobacter</taxon>
    </lineage>
</organism>
<evidence type="ECO:0000256" key="1">
    <source>
        <dbReference type="SAM" id="MobiDB-lite"/>
    </source>
</evidence>